<dbReference type="Proteomes" id="UP001232148">
    <property type="component" value="Unassembled WGS sequence"/>
</dbReference>
<dbReference type="AlphaFoldDB" id="A0AAD9HA08"/>
<protein>
    <submittedName>
        <fullName evidence="2">Uncharacterized protein</fullName>
    </submittedName>
</protein>
<keyword evidence="3" id="KW-1185">Reference proteome</keyword>
<evidence type="ECO:0000313" key="2">
    <source>
        <dbReference type="EMBL" id="KAK2024294.1"/>
    </source>
</evidence>
<reference evidence="2" key="1">
    <citation type="submission" date="2021-06" db="EMBL/GenBank/DDBJ databases">
        <title>Comparative genomics, transcriptomics and evolutionary studies reveal genomic signatures of adaptation to plant cell wall in hemibiotrophic fungi.</title>
        <authorList>
            <consortium name="DOE Joint Genome Institute"/>
            <person name="Baroncelli R."/>
            <person name="Diaz J.F."/>
            <person name="Benocci T."/>
            <person name="Peng M."/>
            <person name="Battaglia E."/>
            <person name="Haridas S."/>
            <person name="Andreopoulos W."/>
            <person name="Labutti K."/>
            <person name="Pangilinan J."/>
            <person name="Floch G.L."/>
            <person name="Makela M.R."/>
            <person name="Henrissat B."/>
            <person name="Grigoriev I.V."/>
            <person name="Crouch J.A."/>
            <person name="De Vries R.P."/>
            <person name="Sukno S.A."/>
            <person name="Thon M.R."/>
        </authorList>
    </citation>
    <scope>NUCLEOTIDE SEQUENCE</scope>
    <source>
        <strain evidence="2">MAFF235873</strain>
    </source>
</reference>
<proteinExistence type="predicted"/>
<dbReference type="EMBL" id="MU842969">
    <property type="protein sequence ID" value="KAK2024294.1"/>
    <property type="molecule type" value="Genomic_DNA"/>
</dbReference>
<accession>A0AAD9HA08</accession>
<organism evidence="2 3">
    <name type="scientific">Colletotrichum zoysiae</name>
    <dbReference type="NCBI Taxonomy" id="1216348"/>
    <lineage>
        <taxon>Eukaryota</taxon>
        <taxon>Fungi</taxon>
        <taxon>Dikarya</taxon>
        <taxon>Ascomycota</taxon>
        <taxon>Pezizomycotina</taxon>
        <taxon>Sordariomycetes</taxon>
        <taxon>Hypocreomycetidae</taxon>
        <taxon>Glomerellales</taxon>
        <taxon>Glomerellaceae</taxon>
        <taxon>Colletotrichum</taxon>
        <taxon>Colletotrichum graminicola species complex</taxon>
    </lineage>
</organism>
<feature type="region of interest" description="Disordered" evidence="1">
    <location>
        <begin position="66"/>
        <end position="85"/>
    </location>
</feature>
<evidence type="ECO:0000313" key="3">
    <source>
        <dbReference type="Proteomes" id="UP001232148"/>
    </source>
</evidence>
<sequence>MRAGFVPYAVLFPPFLTPFLLLDVWQIASLAVETCRQIDTHTHTHTHAHPQEDGPRLWVVMPGKRPVDIGGGDDDGDGSRETDRRDIHLSGYSGYWIKWFTATN</sequence>
<evidence type="ECO:0000256" key="1">
    <source>
        <dbReference type="SAM" id="MobiDB-lite"/>
    </source>
</evidence>
<name>A0AAD9HA08_9PEZI</name>
<gene>
    <name evidence="2" type="ORF">LX32DRAFT_643761</name>
</gene>
<comment type="caution">
    <text evidence="2">The sequence shown here is derived from an EMBL/GenBank/DDBJ whole genome shotgun (WGS) entry which is preliminary data.</text>
</comment>